<protein>
    <recommendedName>
        <fullName evidence="4">Acetolactate synthase</fullName>
    </recommendedName>
</protein>
<dbReference type="EMBL" id="BNCH01000001">
    <property type="protein sequence ID" value="GHE90197.1"/>
    <property type="molecule type" value="Genomic_DNA"/>
</dbReference>
<dbReference type="Pfam" id="PF20107">
    <property type="entry name" value="DUF6497"/>
    <property type="match status" value="1"/>
</dbReference>
<evidence type="ECO:0008006" key="4">
    <source>
        <dbReference type="Google" id="ProtNLM"/>
    </source>
</evidence>
<reference evidence="3" key="1">
    <citation type="journal article" date="2019" name="Int. J. Syst. Evol. Microbiol.">
        <title>The Global Catalogue of Microorganisms (GCM) 10K type strain sequencing project: providing services to taxonomists for standard genome sequencing and annotation.</title>
        <authorList>
            <consortium name="The Broad Institute Genomics Platform"/>
            <consortium name="The Broad Institute Genome Sequencing Center for Infectious Disease"/>
            <person name="Wu L."/>
            <person name="Ma J."/>
        </authorList>
    </citation>
    <scope>NUCLEOTIDE SEQUENCE [LARGE SCALE GENOMIC DNA]</scope>
    <source>
        <strain evidence="3">KCTC 42443</strain>
    </source>
</reference>
<keyword evidence="3" id="KW-1185">Reference proteome</keyword>
<sequence length="154" mass="16151">MSGQATHNGPLGLVGAAACAVALSLSAPVAAGSTVALFEPGTRIDVPSGQEVTFLDVIEGEDSAVGTAIRVRFLAPRIARGTGDVEFMQAEADMAVLCQDFVLPHMIDAGTDLPDQVIIVLSDRFVEHGVADPEATQFFEAYRPEGGMCVWEGF</sequence>
<accession>A0ABQ3IUF4</accession>
<feature type="chain" id="PRO_5046338289" description="Acetolactate synthase" evidence="1">
    <location>
        <begin position="32"/>
        <end position="154"/>
    </location>
</feature>
<gene>
    <name evidence="2" type="ORF">GCM10016455_08220</name>
</gene>
<dbReference type="Proteomes" id="UP000609802">
    <property type="component" value="Unassembled WGS sequence"/>
</dbReference>
<feature type="signal peptide" evidence="1">
    <location>
        <begin position="1"/>
        <end position="31"/>
    </location>
</feature>
<comment type="caution">
    <text evidence="2">The sequence shown here is derived from an EMBL/GenBank/DDBJ whole genome shotgun (WGS) entry which is preliminary data.</text>
</comment>
<evidence type="ECO:0000313" key="3">
    <source>
        <dbReference type="Proteomes" id="UP000609802"/>
    </source>
</evidence>
<dbReference type="InterPro" id="IPR045467">
    <property type="entry name" value="DUF6497"/>
</dbReference>
<proteinExistence type="predicted"/>
<evidence type="ECO:0000256" key="1">
    <source>
        <dbReference type="SAM" id="SignalP"/>
    </source>
</evidence>
<organism evidence="2 3">
    <name type="scientific">Aliiroseovarius zhejiangensis</name>
    <dbReference type="NCBI Taxonomy" id="1632025"/>
    <lineage>
        <taxon>Bacteria</taxon>
        <taxon>Pseudomonadati</taxon>
        <taxon>Pseudomonadota</taxon>
        <taxon>Alphaproteobacteria</taxon>
        <taxon>Rhodobacterales</taxon>
        <taxon>Paracoccaceae</taxon>
        <taxon>Aliiroseovarius</taxon>
    </lineage>
</organism>
<name>A0ABQ3IUF4_9RHOB</name>
<keyword evidence="1" id="KW-0732">Signal</keyword>
<evidence type="ECO:0000313" key="2">
    <source>
        <dbReference type="EMBL" id="GHE90197.1"/>
    </source>
</evidence>